<feature type="binding site" evidence="13">
    <location>
        <position position="124"/>
    </location>
    <ligand>
        <name>Mg(2+)</name>
        <dbReference type="ChEBI" id="CHEBI:18420"/>
    </ligand>
</feature>
<gene>
    <name evidence="16" type="ORF">SAMN05216255_0678</name>
</gene>
<evidence type="ECO:0000256" key="11">
    <source>
        <dbReference type="ARBA" id="ARBA00049191"/>
    </source>
</evidence>
<comment type="catalytic activity">
    <reaction evidence="11">
        <text>apo-[peptidyl-carrier protein] + CoA = holo-[peptidyl-carrier protein] + adenosine 3',5'-bisphosphate + H(+)</text>
        <dbReference type="Rhea" id="RHEA:46228"/>
        <dbReference type="Rhea" id="RHEA-COMP:11479"/>
        <dbReference type="Rhea" id="RHEA-COMP:11480"/>
        <dbReference type="ChEBI" id="CHEBI:15378"/>
        <dbReference type="ChEBI" id="CHEBI:29999"/>
        <dbReference type="ChEBI" id="CHEBI:57287"/>
        <dbReference type="ChEBI" id="CHEBI:58343"/>
        <dbReference type="ChEBI" id="CHEBI:64479"/>
    </reaction>
</comment>
<evidence type="ECO:0000256" key="10">
    <source>
        <dbReference type="ARBA" id="ARBA00049176"/>
    </source>
</evidence>
<dbReference type="GO" id="GO:0009366">
    <property type="term" value="C:enterobactin synthetase complex"/>
    <property type="evidence" value="ECO:0007669"/>
    <property type="project" value="InterPro"/>
</dbReference>
<dbReference type="GO" id="GO:0008897">
    <property type="term" value="F:holo-[acyl-carrier-protein] synthase activity"/>
    <property type="evidence" value="ECO:0007669"/>
    <property type="project" value="InterPro"/>
</dbReference>
<keyword evidence="6" id="KW-0808">Transferase</keyword>
<dbReference type="PANTHER" id="PTHR38096:SF1">
    <property type="entry name" value="ENTEROBACTIN SYNTHASE COMPONENT D"/>
    <property type="match status" value="1"/>
</dbReference>
<dbReference type="PANTHER" id="PTHR38096">
    <property type="entry name" value="ENTEROBACTIN SYNTHASE COMPONENT D"/>
    <property type="match status" value="1"/>
</dbReference>
<evidence type="ECO:0000259" key="15">
    <source>
        <dbReference type="Pfam" id="PF17837"/>
    </source>
</evidence>
<evidence type="ECO:0000256" key="2">
    <source>
        <dbReference type="ARBA" id="ARBA00004993"/>
    </source>
</evidence>
<evidence type="ECO:0000259" key="14">
    <source>
        <dbReference type="Pfam" id="PF01648"/>
    </source>
</evidence>
<dbReference type="InterPro" id="IPR008278">
    <property type="entry name" value="4-PPantetheinyl_Trfase_dom"/>
</dbReference>
<evidence type="ECO:0000256" key="8">
    <source>
        <dbReference type="ARBA" id="ARBA00029894"/>
    </source>
</evidence>
<dbReference type="UniPathway" id="UPA00017"/>
<organism evidence="16 17">
    <name type="scientific">Pseudomonas segetis</name>
    <dbReference type="NCBI Taxonomy" id="298908"/>
    <lineage>
        <taxon>Bacteria</taxon>
        <taxon>Pseudomonadati</taxon>
        <taxon>Pseudomonadota</taxon>
        <taxon>Gammaproteobacteria</taxon>
        <taxon>Pseudomonadales</taxon>
        <taxon>Pseudomonadaceae</taxon>
        <taxon>Pseudomonas</taxon>
    </lineage>
</organism>
<dbReference type="InterPro" id="IPR041354">
    <property type="entry name" value="4PPT_N"/>
</dbReference>
<feature type="binding site" evidence="13">
    <location>
        <position position="125"/>
    </location>
    <ligand>
        <name>Mg(2+)</name>
        <dbReference type="ChEBI" id="CHEBI:18420"/>
    </ligand>
</feature>
<dbReference type="InterPro" id="IPR003542">
    <property type="entry name" value="Enbac_synth_compD-like"/>
</dbReference>
<evidence type="ECO:0000256" key="13">
    <source>
        <dbReference type="PIRSR" id="PIRSR603542-2"/>
    </source>
</evidence>
<feature type="binding site" evidence="12">
    <location>
        <position position="123"/>
    </location>
    <ligand>
        <name>CoA</name>
        <dbReference type="ChEBI" id="CHEBI:57287"/>
    </ligand>
</feature>
<feature type="binding site" evidence="12">
    <location>
        <position position="169"/>
    </location>
    <ligand>
        <name>CoA</name>
        <dbReference type="ChEBI" id="CHEBI:57287"/>
    </ligand>
</feature>
<evidence type="ECO:0000256" key="7">
    <source>
        <dbReference type="ARBA" id="ARBA00023191"/>
    </source>
</evidence>
<comment type="catalytic activity">
    <reaction evidence="10">
        <text>apo-[aryl-carrier protein] + CoA = holo-[aryl-carrier protein] + adenosine 3',5'-bisphosphate + H(+)</text>
        <dbReference type="Rhea" id="RHEA:48404"/>
        <dbReference type="Rhea" id="RHEA-COMP:15903"/>
        <dbReference type="Rhea" id="RHEA-COMP:17557"/>
        <dbReference type="ChEBI" id="CHEBI:15378"/>
        <dbReference type="ChEBI" id="CHEBI:29999"/>
        <dbReference type="ChEBI" id="CHEBI:57287"/>
        <dbReference type="ChEBI" id="CHEBI:58343"/>
        <dbReference type="ChEBI" id="CHEBI:64479"/>
    </reaction>
</comment>
<dbReference type="SUPFAM" id="SSF56214">
    <property type="entry name" value="4'-phosphopantetheinyl transferase"/>
    <property type="match status" value="1"/>
</dbReference>
<dbReference type="InterPro" id="IPR037143">
    <property type="entry name" value="4-PPantetheinyl_Trfase_dom_sf"/>
</dbReference>
<evidence type="ECO:0000256" key="5">
    <source>
        <dbReference type="ARBA" id="ARBA00019087"/>
    </source>
</evidence>
<dbReference type="Pfam" id="PF17837">
    <property type="entry name" value="4PPT_N"/>
    <property type="match status" value="1"/>
</dbReference>
<evidence type="ECO:0000256" key="9">
    <source>
        <dbReference type="ARBA" id="ARBA00031996"/>
    </source>
</evidence>
<dbReference type="GO" id="GO:0005886">
    <property type="term" value="C:plasma membrane"/>
    <property type="evidence" value="ECO:0007669"/>
    <property type="project" value="TreeGrafter"/>
</dbReference>
<evidence type="ECO:0000256" key="12">
    <source>
        <dbReference type="PIRSR" id="PIRSR603542-1"/>
    </source>
</evidence>
<comment type="subunit">
    <text evidence="4">EntB, EntD, EntE, and EntF form a multienzyme complex called enterobactin synthase.</text>
</comment>
<feature type="binding site" evidence="13">
    <location>
        <position position="123"/>
    </location>
    <ligand>
        <name>Mg(2+)</name>
        <dbReference type="ChEBI" id="CHEBI:18420"/>
    </ligand>
</feature>
<feature type="domain" description="4'-phosphopantetheinyl transferase" evidence="14">
    <location>
        <begin position="119"/>
        <end position="201"/>
    </location>
</feature>
<dbReference type="EMBL" id="FZOG01000001">
    <property type="protein sequence ID" value="SNR86669.1"/>
    <property type="molecule type" value="Genomic_DNA"/>
</dbReference>
<sequence>MNEDYLPSCCTPLTQCWPLPLPMAGTQLISTRFDPGLFEPSAFERCAIAPVRGVAKRQTEYLAGRLCAREALRQVTGVARVPAVGEDRAPVWPLNVCGSISHGNGLAAAIVAERNHWRGLGLDIEQPLETQRAARLASEILTPREMHRIAKTSAEEQAWWVSLSFSLKESLFKALYPLVLTRFYFEDAELLECDKGTQGRARLRLLVDLNQQWPAGSEISGQFCMFENQLISLVYVPRLSTR</sequence>
<accession>A0A238ZTX0</accession>
<evidence type="ECO:0000256" key="6">
    <source>
        <dbReference type="ARBA" id="ARBA00022679"/>
    </source>
</evidence>
<feature type="binding site" evidence="12">
    <location>
        <position position="57"/>
    </location>
    <ligand>
        <name>CoA</name>
        <dbReference type="ChEBI" id="CHEBI:57287"/>
    </ligand>
</feature>
<protein>
    <recommendedName>
        <fullName evidence="5">Enterobactin synthase component D</fullName>
    </recommendedName>
    <alternativeName>
        <fullName evidence="8">4'-phosphopantetheinyl transferase EntD</fullName>
    </alternativeName>
    <alternativeName>
        <fullName evidence="9">Enterochelin synthase D</fullName>
    </alternativeName>
</protein>
<dbReference type="Pfam" id="PF01648">
    <property type="entry name" value="ACPS"/>
    <property type="match status" value="1"/>
</dbReference>
<reference evidence="17" key="1">
    <citation type="submission" date="2017-06" db="EMBL/GenBank/DDBJ databases">
        <authorList>
            <person name="Varghese N."/>
            <person name="Submissions S."/>
        </authorList>
    </citation>
    <scope>NUCLEOTIDE SEQUENCE [LARGE SCALE GENOMIC DNA]</scope>
    <source>
        <strain evidence="17">CIP 108523</strain>
    </source>
</reference>
<feature type="binding site" evidence="12">
    <location>
        <position position="65"/>
    </location>
    <ligand>
        <name>CoA</name>
        <dbReference type="ChEBI" id="CHEBI:57287"/>
    </ligand>
</feature>
<keyword evidence="13" id="KW-0479">Metal-binding</keyword>
<comment type="cofactor">
    <cofactor evidence="13">
        <name>Mg(2+)</name>
        <dbReference type="ChEBI" id="CHEBI:18420"/>
    </cofactor>
</comment>
<evidence type="ECO:0000313" key="17">
    <source>
        <dbReference type="Proteomes" id="UP000242915"/>
    </source>
</evidence>
<dbReference type="GO" id="GO:0000287">
    <property type="term" value="F:magnesium ion binding"/>
    <property type="evidence" value="ECO:0007669"/>
    <property type="project" value="InterPro"/>
</dbReference>
<evidence type="ECO:0000256" key="3">
    <source>
        <dbReference type="ARBA" id="ARBA00008342"/>
    </source>
</evidence>
<dbReference type="RefSeq" id="WP_089358782.1">
    <property type="nucleotide sequence ID" value="NZ_FZOG01000001.1"/>
</dbReference>
<dbReference type="PRINTS" id="PR01399">
    <property type="entry name" value="ENTSNTHTASED"/>
</dbReference>
<name>A0A238ZTX0_9PSED</name>
<keyword evidence="13" id="KW-0460">Magnesium</keyword>
<feature type="binding site" evidence="12">
    <location>
        <begin position="101"/>
        <end position="102"/>
    </location>
    <ligand>
        <name>CoA</name>
        <dbReference type="ChEBI" id="CHEBI:57287"/>
    </ligand>
</feature>
<comment type="function">
    <text evidence="1">Involved in the biosynthesis of the siderophore enterobactin (enterochelin), which is a macrocyclic trimeric lactone of N-(2,3-dihydroxybenzoyl)-serine. The serine trilactone serves as a scaffolding for the three catechol functionalities that provide hexadentate coordination for the tightly ligated iron(2+) atoms. Plays an essential role in the assembly of the enterobactin by catalyzing the transfer of the 4'-phosphopantetheine (Ppant) moiety from coenzyme A to the apo-domains of both EntB (ArCP domain) and EntF (PCP domain) to yield their holo-forms which make them competent for the activation of 2,3-dihydroxybenzoate (DHB) and L-serine, respectively.</text>
</comment>
<keyword evidence="17" id="KW-1185">Reference proteome</keyword>
<dbReference type="Gene3D" id="3.90.470.20">
    <property type="entry name" value="4'-phosphopantetheinyl transferase domain"/>
    <property type="match status" value="1"/>
</dbReference>
<proteinExistence type="inferred from homology"/>
<feature type="binding site" evidence="12">
    <location>
        <position position="173"/>
    </location>
    <ligand>
        <name>CoA</name>
        <dbReference type="ChEBI" id="CHEBI:57287"/>
    </ligand>
</feature>
<keyword evidence="7" id="KW-0259">Enterobactin biosynthesis</keyword>
<comment type="pathway">
    <text evidence="2">Siderophore biosynthesis; enterobactin biosynthesis.</text>
</comment>
<dbReference type="Proteomes" id="UP000242915">
    <property type="component" value="Unassembled WGS sequence"/>
</dbReference>
<evidence type="ECO:0000256" key="4">
    <source>
        <dbReference type="ARBA" id="ARBA00011503"/>
    </source>
</evidence>
<dbReference type="GO" id="GO:0009239">
    <property type="term" value="P:enterobactin biosynthetic process"/>
    <property type="evidence" value="ECO:0007669"/>
    <property type="project" value="UniProtKB-UniPathway"/>
</dbReference>
<evidence type="ECO:0000313" key="16">
    <source>
        <dbReference type="EMBL" id="SNR86669.1"/>
    </source>
</evidence>
<comment type="similarity">
    <text evidence="3">Belongs to the P-Pant transferase superfamily. EntD family.</text>
</comment>
<feature type="domain" description="4'-phosphopantetheinyl transferase N-terminal" evidence="15">
    <location>
        <begin position="54"/>
        <end position="112"/>
    </location>
</feature>
<dbReference type="AlphaFoldDB" id="A0A238ZTX0"/>
<evidence type="ECO:0000256" key="1">
    <source>
        <dbReference type="ARBA" id="ARBA00003937"/>
    </source>
</evidence>